<gene>
    <name evidence="2" type="ORF">B4U79_19039</name>
</gene>
<dbReference type="OrthoDB" id="582343at2759"/>
<sequence length="423" mass="49341">MNLNLLSLSDDVLLNILSYLSIKEVTALRRVCRRLHTLSAIRLNNERTFDNYDCSKNLAKLRFVEENCPNLVSFDMTDVPLNFSKLTIRLRNSFECIRKLILCESRDVNNSNIHLIGDCLPNLTVLYLADLKVTDNGFTSLFSKCERLVELKLRRLSFSGSCFAAFRDHLLSLTLTLCDSVTEEGFRCLCDGRGKYLTRFELMAVPRGAINQHIYNQIAANFRCLKVFKFNVFHDKINALSLNSFPDLEIFDLTISHLNFKNDRHINSQMQKIRQINLSIETFTDKTISHILTQTPHLEELNLWIRDSKMKLNRTLNAISKLTRLRRLSFHNIYMWLNSIRWTHILQNCPQIIHFSISHVSSPKFDEIIEYFILNAKKRPKEHFKVSLVLNHRNDRCLHAPKNLELIINCPTHFEGPRDGINF</sequence>
<dbReference type="InterPro" id="IPR032675">
    <property type="entry name" value="LRR_dom_sf"/>
</dbReference>
<dbReference type="SMART" id="SM00256">
    <property type="entry name" value="FBOX"/>
    <property type="match status" value="1"/>
</dbReference>
<dbReference type="Gene3D" id="1.20.1280.50">
    <property type="match status" value="1"/>
</dbReference>
<evidence type="ECO:0000313" key="2">
    <source>
        <dbReference type="EMBL" id="RWS07985.1"/>
    </source>
</evidence>
<accession>A0A3S3NRS0</accession>
<evidence type="ECO:0000259" key="1">
    <source>
        <dbReference type="PROSITE" id="PS50181"/>
    </source>
</evidence>
<dbReference type="InterPro" id="IPR001810">
    <property type="entry name" value="F-box_dom"/>
</dbReference>
<dbReference type="Proteomes" id="UP000285301">
    <property type="component" value="Unassembled WGS sequence"/>
</dbReference>
<dbReference type="GO" id="GO:0019005">
    <property type="term" value="C:SCF ubiquitin ligase complex"/>
    <property type="evidence" value="ECO:0007669"/>
    <property type="project" value="TreeGrafter"/>
</dbReference>
<dbReference type="GO" id="GO:0031146">
    <property type="term" value="P:SCF-dependent proteasomal ubiquitin-dependent protein catabolic process"/>
    <property type="evidence" value="ECO:0007669"/>
    <property type="project" value="TreeGrafter"/>
</dbReference>
<dbReference type="Gene3D" id="3.80.10.10">
    <property type="entry name" value="Ribonuclease Inhibitor"/>
    <property type="match status" value="2"/>
</dbReference>
<dbReference type="InterPro" id="IPR036047">
    <property type="entry name" value="F-box-like_dom_sf"/>
</dbReference>
<dbReference type="EMBL" id="NCKU01003194">
    <property type="protein sequence ID" value="RWS07985.1"/>
    <property type="molecule type" value="Genomic_DNA"/>
</dbReference>
<dbReference type="PANTHER" id="PTHR13318">
    <property type="entry name" value="PARTNER OF PAIRED, ISOFORM B-RELATED"/>
    <property type="match status" value="1"/>
</dbReference>
<dbReference type="PROSITE" id="PS50181">
    <property type="entry name" value="FBOX"/>
    <property type="match status" value="1"/>
</dbReference>
<feature type="domain" description="F-box" evidence="1">
    <location>
        <begin position="2"/>
        <end position="52"/>
    </location>
</feature>
<dbReference type="SUPFAM" id="SSF52047">
    <property type="entry name" value="RNI-like"/>
    <property type="match status" value="1"/>
</dbReference>
<comment type="caution">
    <text evidence="2">The sequence shown here is derived from an EMBL/GenBank/DDBJ whole genome shotgun (WGS) entry which is preliminary data.</text>
</comment>
<evidence type="ECO:0000313" key="3">
    <source>
        <dbReference type="Proteomes" id="UP000285301"/>
    </source>
</evidence>
<reference evidence="2 3" key="1">
    <citation type="journal article" date="2018" name="Gigascience">
        <title>Genomes of trombidid mites reveal novel predicted allergens and laterally-transferred genes associated with secondary metabolism.</title>
        <authorList>
            <person name="Dong X."/>
            <person name="Chaisiri K."/>
            <person name="Xia D."/>
            <person name="Armstrong S.D."/>
            <person name="Fang Y."/>
            <person name="Donnelly M.J."/>
            <person name="Kadowaki T."/>
            <person name="McGarry J.W."/>
            <person name="Darby A.C."/>
            <person name="Makepeace B.L."/>
        </authorList>
    </citation>
    <scope>NUCLEOTIDE SEQUENCE [LARGE SCALE GENOMIC DNA]</scope>
    <source>
        <strain evidence="2">UoL-WK</strain>
    </source>
</reference>
<keyword evidence="3" id="KW-1185">Reference proteome</keyword>
<protein>
    <recommendedName>
        <fullName evidence="1">F-box domain-containing protein</fullName>
    </recommendedName>
</protein>
<proteinExistence type="predicted"/>
<dbReference type="AlphaFoldDB" id="A0A3S3NRS0"/>
<dbReference type="SUPFAM" id="SSF81383">
    <property type="entry name" value="F-box domain"/>
    <property type="match status" value="1"/>
</dbReference>
<dbReference type="Pfam" id="PF00646">
    <property type="entry name" value="F-box"/>
    <property type="match status" value="1"/>
</dbReference>
<organism evidence="2 3">
    <name type="scientific">Dinothrombium tinctorium</name>
    <dbReference type="NCBI Taxonomy" id="1965070"/>
    <lineage>
        <taxon>Eukaryota</taxon>
        <taxon>Metazoa</taxon>
        <taxon>Ecdysozoa</taxon>
        <taxon>Arthropoda</taxon>
        <taxon>Chelicerata</taxon>
        <taxon>Arachnida</taxon>
        <taxon>Acari</taxon>
        <taxon>Acariformes</taxon>
        <taxon>Trombidiformes</taxon>
        <taxon>Prostigmata</taxon>
        <taxon>Anystina</taxon>
        <taxon>Parasitengona</taxon>
        <taxon>Trombidioidea</taxon>
        <taxon>Trombidiidae</taxon>
        <taxon>Dinothrombium</taxon>
    </lineage>
</organism>
<name>A0A3S3NRS0_9ACAR</name>